<reference evidence="1 2" key="1">
    <citation type="submission" date="2021-04" db="EMBL/GenBank/DDBJ databases">
        <title>Draft genome sequence of Paenibacillus cisolokensis, LC2-13A.</title>
        <authorList>
            <person name="Uke A."/>
            <person name="Chhe C."/>
            <person name="Baramee S."/>
            <person name="Kosugi A."/>
        </authorList>
    </citation>
    <scope>NUCLEOTIDE SEQUENCE [LARGE SCALE GENOMIC DNA]</scope>
    <source>
        <strain evidence="1 2">LC2-13A</strain>
    </source>
</reference>
<protein>
    <submittedName>
        <fullName evidence="1">Uncharacterized protein</fullName>
    </submittedName>
</protein>
<name>A0ABQ4NDX9_9BACL</name>
<evidence type="ECO:0000313" key="2">
    <source>
        <dbReference type="Proteomes" id="UP000680304"/>
    </source>
</evidence>
<accession>A0ABQ4NDX9</accession>
<dbReference type="Proteomes" id="UP000680304">
    <property type="component" value="Unassembled WGS sequence"/>
</dbReference>
<organism evidence="1 2">
    <name type="scientific">Paenibacillus cisolokensis</name>
    <dbReference type="NCBI Taxonomy" id="1658519"/>
    <lineage>
        <taxon>Bacteria</taxon>
        <taxon>Bacillati</taxon>
        <taxon>Bacillota</taxon>
        <taxon>Bacilli</taxon>
        <taxon>Bacillales</taxon>
        <taxon>Paenibacillaceae</taxon>
        <taxon>Paenibacillus</taxon>
    </lineage>
</organism>
<proteinExistence type="predicted"/>
<gene>
    <name evidence="1" type="ORF">PACILC2_49780</name>
</gene>
<comment type="caution">
    <text evidence="1">The sequence shown here is derived from an EMBL/GenBank/DDBJ whole genome shotgun (WGS) entry which is preliminary data.</text>
</comment>
<sequence>MNEAKQAGSAHPWNWLLLPFSAVVAGQDAVYAASAGYGIYRLADGGGWEKLPAAGLDKAAVNRLAISGNTLAACTDRGLFYYRQNLWAASPLAIPCYRYRLFKSGAYAATEYGLWYSGDGNWHPIACQERKVYDFIHLPHYLVIAHDNGISVYDRFAGEWAEFPLPVAVTSLSVYRGHIVGSCETGELVVGNKRGGFELIRIPGRFVFSVTDKGGDVYACTDRGLYRLGWLQRQISLFSVRLGFPVTDIEKKDGELLMATLFQGVQSMPAP</sequence>
<dbReference type="RefSeq" id="WP_062496160.1">
    <property type="nucleotide sequence ID" value="NZ_BOVJ01000181.1"/>
</dbReference>
<evidence type="ECO:0000313" key="1">
    <source>
        <dbReference type="EMBL" id="GIQ66410.1"/>
    </source>
</evidence>
<keyword evidence="2" id="KW-1185">Reference proteome</keyword>
<dbReference type="EMBL" id="BOVJ01000181">
    <property type="protein sequence ID" value="GIQ66410.1"/>
    <property type="molecule type" value="Genomic_DNA"/>
</dbReference>